<dbReference type="Pfam" id="PF08028">
    <property type="entry name" value="Acyl-CoA_dh_2"/>
    <property type="match status" value="1"/>
</dbReference>
<dbReference type="EMBL" id="JALJEJ010000005">
    <property type="protein sequence ID" value="MCJ8210589.1"/>
    <property type="molecule type" value="Genomic_DNA"/>
</dbReference>
<evidence type="ECO:0000313" key="3">
    <source>
        <dbReference type="EMBL" id="MCJ8210589.1"/>
    </source>
</evidence>
<dbReference type="InterPro" id="IPR036250">
    <property type="entry name" value="AcylCo_DH-like_C"/>
</dbReference>
<dbReference type="GO" id="GO:0050660">
    <property type="term" value="F:flavin adenine dinucleotide binding"/>
    <property type="evidence" value="ECO:0007669"/>
    <property type="project" value="InterPro"/>
</dbReference>
<gene>
    <name evidence="3" type="ORF">MUY27_12800</name>
</gene>
<evidence type="ECO:0000259" key="2">
    <source>
        <dbReference type="Pfam" id="PF08028"/>
    </source>
</evidence>
<protein>
    <submittedName>
        <fullName evidence="3">Acyl-CoA dehydrogenase</fullName>
    </submittedName>
</protein>
<reference evidence="3" key="1">
    <citation type="submission" date="2022-04" db="EMBL/GenBank/DDBJ databases">
        <title>Mucilaginibacter sp. RS28 isolated from freshwater.</title>
        <authorList>
            <person name="Ko S.-R."/>
        </authorList>
    </citation>
    <scope>NUCLEOTIDE SEQUENCE</scope>
    <source>
        <strain evidence="3">RS28</strain>
    </source>
</reference>
<organism evidence="3 4">
    <name type="scientific">Mucilaginibacter straminoryzae</name>
    <dbReference type="NCBI Taxonomy" id="2932774"/>
    <lineage>
        <taxon>Bacteria</taxon>
        <taxon>Pseudomonadati</taxon>
        <taxon>Bacteroidota</taxon>
        <taxon>Sphingobacteriia</taxon>
        <taxon>Sphingobacteriales</taxon>
        <taxon>Sphingobacteriaceae</taxon>
        <taxon>Mucilaginibacter</taxon>
    </lineage>
</organism>
<dbReference type="PIRSF" id="PIRSF016578">
    <property type="entry name" value="HsaA"/>
    <property type="match status" value="1"/>
</dbReference>
<proteinExistence type="predicted"/>
<dbReference type="InterPro" id="IPR037069">
    <property type="entry name" value="AcylCoA_DH/ox_N_sf"/>
</dbReference>
<dbReference type="SUPFAM" id="SSF47203">
    <property type="entry name" value="Acyl-CoA dehydrogenase C-terminal domain-like"/>
    <property type="match status" value="1"/>
</dbReference>
<dbReference type="Gene3D" id="1.10.540.10">
    <property type="entry name" value="Acyl-CoA dehydrogenase/oxidase, N-terminal domain"/>
    <property type="match status" value="1"/>
</dbReference>
<dbReference type="InterPro" id="IPR046373">
    <property type="entry name" value="Acyl-CoA_Oxase/DH_mid-dom_sf"/>
</dbReference>
<dbReference type="InterPro" id="IPR013107">
    <property type="entry name" value="Acyl-CoA_DH_C"/>
</dbReference>
<name>A0A9X1X8Z2_9SPHI</name>
<evidence type="ECO:0000313" key="4">
    <source>
        <dbReference type="Proteomes" id="UP001139450"/>
    </source>
</evidence>
<keyword evidence="1" id="KW-0560">Oxidoreductase</keyword>
<dbReference type="GO" id="GO:0016627">
    <property type="term" value="F:oxidoreductase activity, acting on the CH-CH group of donors"/>
    <property type="evidence" value="ECO:0007669"/>
    <property type="project" value="InterPro"/>
</dbReference>
<dbReference type="Proteomes" id="UP001139450">
    <property type="component" value="Unassembled WGS sequence"/>
</dbReference>
<dbReference type="InterPro" id="IPR009100">
    <property type="entry name" value="AcylCoA_DH/oxidase_NM_dom_sf"/>
</dbReference>
<comment type="caution">
    <text evidence="3">The sequence shown here is derived from an EMBL/GenBank/DDBJ whole genome shotgun (WGS) entry which is preliminary data.</text>
</comment>
<dbReference type="SUPFAM" id="SSF56645">
    <property type="entry name" value="Acyl-CoA dehydrogenase NM domain-like"/>
    <property type="match status" value="1"/>
</dbReference>
<dbReference type="Gene3D" id="1.20.140.10">
    <property type="entry name" value="Butyryl-CoA Dehydrogenase, subunit A, domain 3"/>
    <property type="match status" value="1"/>
</dbReference>
<dbReference type="AlphaFoldDB" id="A0A9X1X8Z2"/>
<dbReference type="RefSeq" id="WP_245130428.1">
    <property type="nucleotide sequence ID" value="NZ_JALJEJ010000005.1"/>
</dbReference>
<feature type="domain" description="Acyl-CoA dehydrogenase C-terminal" evidence="2">
    <location>
        <begin position="236"/>
        <end position="363"/>
    </location>
</feature>
<accession>A0A9X1X8Z2</accession>
<dbReference type="Gene3D" id="2.40.110.10">
    <property type="entry name" value="Butyryl-CoA Dehydrogenase, subunit A, domain 2"/>
    <property type="match status" value="1"/>
</dbReference>
<sequence length="367" mass="40764">MSQQNHPSELLKPEWVKIIRGEAMAAEQAGLLQAGQLELIYQQQWFKILVPKIYGGLELPLPEVVRLEEAFAWADGSLGWVITLCAGAGWFGGFLQPKVAEQIFADPKACLAGSGASTGTALKTADGYQLSGSWKYASGIKHATHFTANCIIRQGEETLPDADGNPLIIPFVIDRADAELIPAWKYVGMMGTGSHAFKMNEVKVPASRSFKIEAESAVVKNPLYTYPFLQLAETTLAANLSGMALHFIDLCEPIFEERIQIKKLTAYQHSVLKEALQEEKENLRNLRRFFYEALDQSWNSFTSGKHTEAELKTVSQTSRVLALASRESVDRLYPYCGLIAASPDTEINQVWRDIHTASQHTLLTFLE</sequence>
<keyword evidence="4" id="KW-1185">Reference proteome</keyword>
<evidence type="ECO:0000256" key="1">
    <source>
        <dbReference type="ARBA" id="ARBA00023002"/>
    </source>
</evidence>